<evidence type="ECO:0000313" key="1">
    <source>
        <dbReference type="EMBL" id="ORE13583.1"/>
    </source>
</evidence>
<accession>A0A1X0RND1</accession>
<dbReference type="Proteomes" id="UP000242381">
    <property type="component" value="Unassembled WGS sequence"/>
</dbReference>
<organism evidence="1 2">
    <name type="scientific">Rhizopus microsporus</name>
    <dbReference type="NCBI Taxonomy" id="58291"/>
    <lineage>
        <taxon>Eukaryota</taxon>
        <taxon>Fungi</taxon>
        <taxon>Fungi incertae sedis</taxon>
        <taxon>Mucoromycota</taxon>
        <taxon>Mucoromycotina</taxon>
        <taxon>Mucoromycetes</taxon>
        <taxon>Mucorales</taxon>
        <taxon>Mucorineae</taxon>
        <taxon>Rhizopodaceae</taxon>
        <taxon>Rhizopus</taxon>
    </lineage>
</organism>
<name>A0A1X0RND1_RHIZD</name>
<sequence>MSAIFLYEDGQGEIYDQSGNDAMDLELEEDVNSFHLETLINVRRYCESQGQEEESLMKDLVTRMENVANLAEKI</sequence>
<evidence type="ECO:0000313" key="2">
    <source>
        <dbReference type="Proteomes" id="UP000242381"/>
    </source>
</evidence>
<protein>
    <submittedName>
        <fullName evidence="1">Uncharacterized protein</fullName>
    </submittedName>
</protein>
<dbReference type="AlphaFoldDB" id="A0A1X0RND1"/>
<reference evidence="1 2" key="1">
    <citation type="journal article" date="2016" name="Proc. Natl. Acad. Sci. U.S.A.">
        <title>Lipid metabolic changes in an early divergent fungus govern the establishment of a mutualistic symbiosis with endobacteria.</title>
        <authorList>
            <person name="Lastovetsky O.A."/>
            <person name="Gaspar M.L."/>
            <person name="Mondo S.J."/>
            <person name="LaButti K.M."/>
            <person name="Sandor L."/>
            <person name="Grigoriev I.V."/>
            <person name="Henry S.A."/>
            <person name="Pawlowska T.E."/>
        </authorList>
    </citation>
    <scope>NUCLEOTIDE SEQUENCE [LARGE SCALE GENOMIC DNA]</scope>
    <source>
        <strain evidence="1 2">ATCC 11559</strain>
    </source>
</reference>
<dbReference type="EMBL" id="KV921525">
    <property type="protein sequence ID" value="ORE13583.1"/>
    <property type="molecule type" value="Genomic_DNA"/>
</dbReference>
<dbReference type="OMA" id="NDAMDLE"/>
<proteinExistence type="predicted"/>
<feature type="non-terminal residue" evidence="1">
    <location>
        <position position="74"/>
    </location>
</feature>
<gene>
    <name evidence="1" type="ORF">BCV71DRAFT_153262</name>
</gene>